<keyword evidence="2" id="KW-1185">Reference proteome</keyword>
<proteinExistence type="predicted"/>
<organism evidence="1 2">
    <name type="scientific">Portunus trituberculatus</name>
    <name type="common">Swimming crab</name>
    <name type="synonym">Neptunus trituberculatus</name>
    <dbReference type="NCBI Taxonomy" id="210409"/>
    <lineage>
        <taxon>Eukaryota</taxon>
        <taxon>Metazoa</taxon>
        <taxon>Ecdysozoa</taxon>
        <taxon>Arthropoda</taxon>
        <taxon>Crustacea</taxon>
        <taxon>Multicrustacea</taxon>
        <taxon>Malacostraca</taxon>
        <taxon>Eumalacostraca</taxon>
        <taxon>Eucarida</taxon>
        <taxon>Decapoda</taxon>
        <taxon>Pleocyemata</taxon>
        <taxon>Brachyura</taxon>
        <taxon>Eubrachyura</taxon>
        <taxon>Portunoidea</taxon>
        <taxon>Portunidae</taxon>
        <taxon>Portuninae</taxon>
        <taxon>Portunus</taxon>
    </lineage>
</organism>
<evidence type="ECO:0000313" key="1">
    <source>
        <dbReference type="EMBL" id="MPC53975.1"/>
    </source>
</evidence>
<evidence type="ECO:0000313" key="2">
    <source>
        <dbReference type="Proteomes" id="UP000324222"/>
    </source>
</evidence>
<name>A0A5B7G921_PORTR</name>
<comment type="caution">
    <text evidence="1">The sequence shown here is derived from an EMBL/GenBank/DDBJ whole genome shotgun (WGS) entry which is preliminary data.</text>
</comment>
<dbReference type="AlphaFoldDB" id="A0A5B7G921"/>
<dbReference type="Proteomes" id="UP000324222">
    <property type="component" value="Unassembled WGS sequence"/>
</dbReference>
<protein>
    <submittedName>
        <fullName evidence="1">Uncharacterized protein</fullName>
    </submittedName>
</protein>
<accession>A0A5B7G921</accession>
<reference evidence="1 2" key="1">
    <citation type="submission" date="2019-05" db="EMBL/GenBank/DDBJ databases">
        <title>Another draft genome of Portunus trituberculatus and its Hox gene families provides insights of decapod evolution.</title>
        <authorList>
            <person name="Jeong J.-H."/>
            <person name="Song I."/>
            <person name="Kim S."/>
            <person name="Choi T."/>
            <person name="Kim D."/>
            <person name="Ryu S."/>
            <person name="Kim W."/>
        </authorList>
    </citation>
    <scope>NUCLEOTIDE SEQUENCE [LARGE SCALE GENOMIC DNA]</scope>
    <source>
        <tissue evidence="1">Muscle</tissue>
    </source>
</reference>
<gene>
    <name evidence="1" type="ORF">E2C01_047880</name>
</gene>
<sequence length="67" mass="7517">MGGRSLFSSTHLLHEERTWRAGGTGGVKVMGWNKEAGAVAVVVRQRGEGRREYKDQEVAMKARRPNY</sequence>
<dbReference type="EMBL" id="VSRR010012023">
    <property type="protein sequence ID" value="MPC53975.1"/>
    <property type="molecule type" value="Genomic_DNA"/>
</dbReference>